<dbReference type="OrthoDB" id="9973665at2759"/>
<comment type="subcellular location">
    <subcellularLocation>
        <location evidence="6">Secreted</location>
    </subcellularLocation>
</comment>
<evidence type="ECO:0000256" key="6">
    <source>
        <dbReference type="RuleBase" id="RU000406"/>
    </source>
</evidence>
<keyword evidence="3" id="KW-0165">Cleavage on pair of basic residues</keyword>
<dbReference type="GO" id="GO:0005179">
    <property type="term" value="F:hormone activity"/>
    <property type="evidence" value="ECO:0007669"/>
    <property type="project" value="InterPro"/>
</dbReference>
<name>A0A226E595_FOLCA</name>
<keyword evidence="10" id="KW-1185">Reference proteome</keyword>
<evidence type="ECO:0000256" key="3">
    <source>
        <dbReference type="ARBA" id="ARBA00022685"/>
    </source>
</evidence>
<evidence type="ECO:0000259" key="8">
    <source>
        <dbReference type="SMART" id="SM00078"/>
    </source>
</evidence>
<feature type="domain" description="Insulin-like" evidence="8">
    <location>
        <begin position="55"/>
        <end position="169"/>
    </location>
</feature>
<reference evidence="9 10" key="1">
    <citation type="submission" date="2015-12" db="EMBL/GenBank/DDBJ databases">
        <title>The genome of Folsomia candida.</title>
        <authorList>
            <person name="Faddeeva A."/>
            <person name="Derks M.F."/>
            <person name="Anvar Y."/>
            <person name="Smit S."/>
            <person name="Van Straalen N."/>
            <person name="Roelofs D."/>
        </authorList>
    </citation>
    <scope>NUCLEOTIDE SEQUENCE [LARGE SCALE GENOMIC DNA]</scope>
    <source>
        <strain evidence="9 10">VU population</strain>
        <tissue evidence="9">Whole body</tissue>
    </source>
</reference>
<accession>A0A226E595</accession>
<dbReference type="Proteomes" id="UP000198287">
    <property type="component" value="Unassembled WGS sequence"/>
</dbReference>
<evidence type="ECO:0000313" key="10">
    <source>
        <dbReference type="Proteomes" id="UP000198287"/>
    </source>
</evidence>
<dbReference type="InterPro" id="IPR022353">
    <property type="entry name" value="Insulin_CS"/>
</dbReference>
<evidence type="ECO:0000256" key="2">
    <source>
        <dbReference type="ARBA" id="ARBA00011207"/>
    </source>
</evidence>
<sequence>MMASKMNLAVVLISVVVVMIVGSVTSFDLRSEPESHVKQTRSIVSMDVSQPHQPIQVCGLRLLDAVRAICRNRGGYVMTRRSDPSLLAPLYEELEIPMSNSLDEASQYPNDAFASENGVDFPDSGDLWSNARAYKALTESKGAHPRVRRNIIDECCKRPCNPHQMVKYCGRA</sequence>
<organism evidence="9 10">
    <name type="scientific">Folsomia candida</name>
    <name type="common">Springtail</name>
    <dbReference type="NCBI Taxonomy" id="158441"/>
    <lineage>
        <taxon>Eukaryota</taxon>
        <taxon>Metazoa</taxon>
        <taxon>Ecdysozoa</taxon>
        <taxon>Arthropoda</taxon>
        <taxon>Hexapoda</taxon>
        <taxon>Collembola</taxon>
        <taxon>Entomobryomorpha</taxon>
        <taxon>Isotomoidea</taxon>
        <taxon>Isotomidae</taxon>
        <taxon>Proisotominae</taxon>
        <taxon>Folsomia</taxon>
    </lineage>
</organism>
<dbReference type="PROSITE" id="PS00262">
    <property type="entry name" value="INSULIN"/>
    <property type="match status" value="1"/>
</dbReference>
<keyword evidence="4 7" id="KW-0732">Signal</keyword>
<dbReference type="PANTHER" id="PTHR13647">
    <property type="entry name" value="INSULIN-LIKE PEPTIDE 2-RELATED"/>
    <property type="match status" value="1"/>
</dbReference>
<evidence type="ECO:0000256" key="4">
    <source>
        <dbReference type="ARBA" id="ARBA00022729"/>
    </source>
</evidence>
<comment type="caution">
    <text evidence="9">The sequence shown here is derived from an EMBL/GenBank/DDBJ whole genome shotgun (WGS) entry which is preliminary data.</text>
</comment>
<evidence type="ECO:0000256" key="5">
    <source>
        <dbReference type="ARBA" id="ARBA00023157"/>
    </source>
</evidence>
<evidence type="ECO:0000256" key="1">
    <source>
        <dbReference type="ARBA" id="ARBA00009034"/>
    </source>
</evidence>
<feature type="chain" id="PRO_5012307899" evidence="7">
    <location>
        <begin position="27"/>
        <end position="172"/>
    </location>
</feature>
<evidence type="ECO:0000313" key="9">
    <source>
        <dbReference type="EMBL" id="OXA52783.1"/>
    </source>
</evidence>
<dbReference type="InterPro" id="IPR016179">
    <property type="entry name" value="Insulin-like"/>
</dbReference>
<evidence type="ECO:0000256" key="7">
    <source>
        <dbReference type="SAM" id="SignalP"/>
    </source>
</evidence>
<comment type="subunit">
    <text evidence="2">Heterodimer of a B chain and an A chain linked by two disulfide bonds.</text>
</comment>
<dbReference type="AlphaFoldDB" id="A0A226E595"/>
<dbReference type="PANTHER" id="PTHR13647:SF4">
    <property type="entry name" value="INSULIN-LIKE PEPTIDE 1-RELATED"/>
    <property type="match status" value="1"/>
</dbReference>
<dbReference type="PRINTS" id="PR00276">
    <property type="entry name" value="INSULINFAMLY"/>
</dbReference>
<dbReference type="InterPro" id="IPR036438">
    <property type="entry name" value="Insulin-like_sf"/>
</dbReference>
<feature type="signal peptide" evidence="7">
    <location>
        <begin position="1"/>
        <end position="26"/>
    </location>
</feature>
<dbReference type="SMART" id="SM00078">
    <property type="entry name" value="IlGF"/>
    <property type="match status" value="1"/>
</dbReference>
<keyword evidence="6" id="KW-0964">Secreted</keyword>
<comment type="similarity">
    <text evidence="1 6">Belongs to the insulin family.</text>
</comment>
<gene>
    <name evidence="9" type="ORF">Fcan01_11938</name>
</gene>
<protein>
    <submittedName>
        <fullName evidence="9">Insulin</fullName>
    </submittedName>
</protein>
<keyword evidence="5" id="KW-1015">Disulfide bond</keyword>
<proteinExistence type="inferred from homology"/>
<dbReference type="EMBL" id="LNIX01000006">
    <property type="protein sequence ID" value="OXA52783.1"/>
    <property type="molecule type" value="Genomic_DNA"/>
</dbReference>
<dbReference type="Gene3D" id="1.10.100.10">
    <property type="entry name" value="Insulin-like"/>
    <property type="match status" value="1"/>
</dbReference>
<dbReference type="InterPro" id="IPR022352">
    <property type="entry name" value="Ins/IGF/rlx"/>
</dbReference>
<dbReference type="GO" id="GO:0005576">
    <property type="term" value="C:extracellular region"/>
    <property type="evidence" value="ECO:0007669"/>
    <property type="project" value="UniProtKB-SubCell"/>
</dbReference>
<dbReference type="SUPFAM" id="SSF56994">
    <property type="entry name" value="Insulin-like"/>
    <property type="match status" value="1"/>
</dbReference>
<dbReference type="Pfam" id="PF00049">
    <property type="entry name" value="Insulin"/>
    <property type="match status" value="1"/>
</dbReference>